<gene>
    <name evidence="1" type="ORF">GRX66_13910</name>
</gene>
<accession>A0A6B0SVY3</accession>
<sequence length="137" mass="14894">MSDESVAAFLQSRGDGVLTLHGDTPTSLPVSFGFDSETGRCLFQFLSHSDSEKWAELDDQTPATLVAYDVTDPDDWTSVVFDGVLEEVPVPCEEKREAYVDQATPIGMSVFDAAGADLDAAWFELRPTEVSGRQSPT</sequence>
<proteinExistence type="predicted"/>
<dbReference type="Proteomes" id="UP000471521">
    <property type="component" value="Unassembled WGS sequence"/>
</dbReference>
<dbReference type="InterPro" id="IPR024747">
    <property type="entry name" value="Pyridox_Oxase-rel"/>
</dbReference>
<evidence type="ECO:0000313" key="2">
    <source>
        <dbReference type="Proteomes" id="UP000471521"/>
    </source>
</evidence>
<organism evidence="1 2">
    <name type="scientific">Halobacterium bonnevillei</name>
    <dbReference type="NCBI Taxonomy" id="2692200"/>
    <lineage>
        <taxon>Archaea</taxon>
        <taxon>Methanobacteriati</taxon>
        <taxon>Methanobacteriota</taxon>
        <taxon>Stenosarchaea group</taxon>
        <taxon>Halobacteria</taxon>
        <taxon>Halobacteriales</taxon>
        <taxon>Halobacteriaceae</taxon>
        <taxon>Halobacterium</taxon>
    </lineage>
</organism>
<protein>
    <submittedName>
        <fullName evidence="1">Pyridoxamine 5'-phosphate oxidase family protein</fullName>
    </submittedName>
</protein>
<dbReference type="InterPro" id="IPR012349">
    <property type="entry name" value="Split_barrel_FMN-bd"/>
</dbReference>
<comment type="caution">
    <text evidence="1">The sequence shown here is derived from an EMBL/GenBank/DDBJ whole genome shotgun (WGS) entry which is preliminary data.</text>
</comment>
<dbReference type="RefSeq" id="WP_159527099.1">
    <property type="nucleotide sequence ID" value="NZ_WUUU01000134.1"/>
</dbReference>
<dbReference type="EMBL" id="WUUU01000134">
    <property type="protein sequence ID" value="MXR21649.1"/>
    <property type="molecule type" value="Genomic_DNA"/>
</dbReference>
<keyword evidence="2" id="KW-1185">Reference proteome</keyword>
<dbReference type="OrthoDB" id="288110at2157"/>
<evidence type="ECO:0000313" key="1">
    <source>
        <dbReference type="EMBL" id="MXR21649.1"/>
    </source>
</evidence>
<dbReference type="Gene3D" id="2.30.110.10">
    <property type="entry name" value="Electron Transport, Fmn-binding Protein, Chain A"/>
    <property type="match status" value="1"/>
</dbReference>
<reference evidence="1 2" key="1">
    <citation type="submission" date="2019-12" db="EMBL/GenBank/DDBJ databases">
        <title>Isolation and characterization of three novel carbon monoxide-oxidizing members of Halobacteria from salione crusts and soils.</title>
        <authorList>
            <person name="Myers M.R."/>
            <person name="King G.M."/>
        </authorList>
    </citation>
    <scope>NUCLEOTIDE SEQUENCE [LARGE SCALE GENOMIC DNA]</scope>
    <source>
        <strain evidence="1 2">PCN9</strain>
    </source>
</reference>
<dbReference type="AlphaFoldDB" id="A0A6B0SVY3"/>
<name>A0A6B0SVY3_9EURY</name>
<dbReference type="Pfam" id="PF12900">
    <property type="entry name" value="Pyridox_ox_2"/>
    <property type="match status" value="1"/>
</dbReference>
<dbReference type="SUPFAM" id="SSF50475">
    <property type="entry name" value="FMN-binding split barrel"/>
    <property type="match status" value="1"/>
</dbReference>